<protein>
    <submittedName>
        <fullName evidence="1">Uncharacterized protein</fullName>
    </submittedName>
</protein>
<evidence type="ECO:0000313" key="2">
    <source>
        <dbReference type="Proteomes" id="UP000799640"/>
    </source>
</evidence>
<evidence type="ECO:0000313" key="1">
    <source>
        <dbReference type="EMBL" id="KAF2396057.1"/>
    </source>
</evidence>
<dbReference type="EMBL" id="ML996709">
    <property type="protein sequence ID" value="KAF2396057.1"/>
    <property type="molecule type" value="Genomic_DNA"/>
</dbReference>
<gene>
    <name evidence="1" type="ORF">EJ06DRAFT_254769</name>
</gene>
<dbReference type="AlphaFoldDB" id="A0A6G1HJP0"/>
<dbReference type="Proteomes" id="UP000799640">
    <property type="component" value="Unassembled WGS sequence"/>
</dbReference>
<accession>A0A6G1HJP0</accession>
<proteinExistence type="predicted"/>
<keyword evidence="2" id="KW-1185">Reference proteome</keyword>
<organism evidence="1 2">
    <name type="scientific">Trichodelitschia bisporula</name>
    <dbReference type="NCBI Taxonomy" id="703511"/>
    <lineage>
        <taxon>Eukaryota</taxon>
        <taxon>Fungi</taxon>
        <taxon>Dikarya</taxon>
        <taxon>Ascomycota</taxon>
        <taxon>Pezizomycotina</taxon>
        <taxon>Dothideomycetes</taxon>
        <taxon>Dothideomycetes incertae sedis</taxon>
        <taxon>Phaeotrichales</taxon>
        <taxon>Phaeotrichaceae</taxon>
        <taxon>Trichodelitschia</taxon>
    </lineage>
</organism>
<reference evidence="1" key="1">
    <citation type="journal article" date="2020" name="Stud. Mycol.">
        <title>101 Dothideomycetes genomes: a test case for predicting lifestyles and emergence of pathogens.</title>
        <authorList>
            <person name="Haridas S."/>
            <person name="Albert R."/>
            <person name="Binder M."/>
            <person name="Bloem J."/>
            <person name="Labutti K."/>
            <person name="Salamov A."/>
            <person name="Andreopoulos B."/>
            <person name="Baker S."/>
            <person name="Barry K."/>
            <person name="Bills G."/>
            <person name="Bluhm B."/>
            <person name="Cannon C."/>
            <person name="Castanera R."/>
            <person name="Culley D."/>
            <person name="Daum C."/>
            <person name="Ezra D."/>
            <person name="Gonzalez J."/>
            <person name="Henrissat B."/>
            <person name="Kuo A."/>
            <person name="Liang C."/>
            <person name="Lipzen A."/>
            <person name="Lutzoni F."/>
            <person name="Magnuson J."/>
            <person name="Mondo S."/>
            <person name="Nolan M."/>
            <person name="Ohm R."/>
            <person name="Pangilinan J."/>
            <person name="Park H.-J."/>
            <person name="Ramirez L."/>
            <person name="Alfaro M."/>
            <person name="Sun H."/>
            <person name="Tritt A."/>
            <person name="Yoshinaga Y."/>
            <person name="Zwiers L.-H."/>
            <person name="Turgeon B."/>
            <person name="Goodwin S."/>
            <person name="Spatafora J."/>
            <person name="Crous P."/>
            <person name="Grigoriev I."/>
        </authorList>
    </citation>
    <scope>NUCLEOTIDE SEQUENCE</scope>
    <source>
        <strain evidence="1">CBS 262.69</strain>
    </source>
</reference>
<sequence>MSDTSMPAWVPLPLSTLQTTLDRTSTYTQTDSLRVPADFPRAPADSPRLTVWEDQDEGLPKVRTTLDDYIWTRLSAHNSWEQEKRNRQYEVSRLERKLQVEKWQSQVASVVPHFLQPLFFLLSMFEARSRLSVQDRREHEKRHREFDTWLQSLLREHLEDWQSGRLRTTKQWESRVANVMLPLLPLYVFV</sequence>
<name>A0A6G1HJP0_9PEZI</name>